<evidence type="ECO:0000256" key="4">
    <source>
        <dbReference type="ARBA" id="ARBA00023136"/>
    </source>
</evidence>
<proteinExistence type="predicted"/>
<feature type="transmembrane region" description="Helical" evidence="5">
    <location>
        <begin position="183"/>
        <end position="203"/>
    </location>
</feature>
<comment type="subcellular location">
    <subcellularLocation>
        <location evidence="1">Membrane</location>
        <topology evidence="1">Multi-pass membrane protein</topology>
    </subcellularLocation>
</comment>
<feature type="transmembrane region" description="Helical" evidence="5">
    <location>
        <begin position="289"/>
        <end position="308"/>
    </location>
</feature>
<dbReference type="InterPro" id="IPR013525">
    <property type="entry name" value="ABC2_TM"/>
</dbReference>
<feature type="transmembrane region" description="Helical" evidence="5">
    <location>
        <begin position="260"/>
        <end position="282"/>
    </location>
</feature>
<evidence type="ECO:0000256" key="3">
    <source>
        <dbReference type="ARBA" id="ARBA00022989"/>
    </source>
</evidence>
<dbReference type="GO" id="GO:0016020">
    <property type="term" value="C:membrane"/>
    <property type="evidence" value="ECO:0007669"/>
    <property type="project" value="UniProtKB-SubCell"/>
</dbReference>
<reference evidence="7 8" key="1">
    <citation type="submission" date="2016-09" db="EMBL/GenBank/DDBJ databases">
        <title>Complete genome sequence of Actinomyces hongkongensis HKU8.</title>
        <authorList>
            <person name="Gao Y.-X."/>
            <person name="Zhou Y.-Y."/>
            <person name="Xie Y."/>
            <person name="Wang M."/>
            <person name="Wang S.-J."/>
            <person name="Shen S.-G."/>
        </authorList>
    </citation>
    <scope>NUCLEOTIDE SEQUENCE [LARGE SCALE GENOMIC DNA]</scope>
    <source>
        <strain evidence="7 8">HKU8</strain>
    </source>
</reference>
<keyword evidence="4 5" id="KW-0472">Membrane</keyword>
<dbReference type="KEGG" id="phon:BH719_03550"/>
<feature type="domain" description="ABC-2 type transporter transmembrane" evidence="6">
    <location>
        <begin position="17"/>
        <end position="370"/>
    </location>
</feature>
<feature type="transmembrane region" description="Helical" evidence="5">
    <location>
        <begin position="224"/>
        <end position="254"/>
    </location>
</feature>
<dbReference type="Pfam" id="PF12698">
    <property type="entry name" value="ABC2_membrane_3"/>
    <property type="match status" value="1"/>
</dbReference>
<dbReference type="AlphaFoldDB" id="A0A1D8B1N3"/>
<keyword evidence="2 5" id="KW-0812">Transmembrane</keyword>
<keyword evidence="8" id="KW-1185">Reference proteome</keyword>
<evidence type="ECO:0000256" key="2">
    <source>
        <dbReference type="ARBA" id="ARBA00022692"/>
    </source>
</evidence>
<evidence type="ECO:0000256" key="1">
    <source>
        <dbReference type="ARBA" id="ARBA00004141"/>
    </source>
</evidence>
<dbReference type="RefSeq" id="WP_009743379.1">
    <property type="nucleotide sequence ID" value="NZ_CP017298.1"/>
</dbReference>
<feature type="transmembrane region" description="Helical" evidence="5">
    <location>
        <begin position="17"/>
        <end position="37"/>
    </location>
</feature>
<accession>A0A1D8B1N3</accession>
<dbReference type="OrthoDB" id="3240057at2"/>
<name>A0A1D8B1N3_9ACTO</name>
<keyword evidence="3 5" id="KW-1133">Transmembrane helix</keyword>
<protein>
    <submittedName>
        <fullName evidence="7">ABC transporter</fullName>
    </submittedName>
</protein>
<evidence type="ECO:0000259" key="6">
    <source>
        <dbReference type="Pfam" id="PF12698"/>
    </source>
</evidence>
<evidence type="ECO:0000313" key="8">
    <source>
        <dbReference type="Proteomes" id="UP000095214"/>
    </source>
</evidence>
<dbReference type="GO" id="GO:0140359">
    <property type="term" value="F:ABC-type transporter activity"/>
    <property type="evidence" value="ECO:0007669"/>
    <property type="project" value="InterPro"/>
</dbReference>
<gene>
    <name evidence="7" type="ORF">BH719_03550</name>
</gene>
<dbReference type="STRING" id="178339.BH719_03550"/>
<evidence type="ECO:0000313" key="7">
    <source>
        <dbReference type="EMBL" id="AOS47047.1"/>
    </source>
</evidence>
<organism evidence="7 8">
    <name type="scientific">Pauljensenia hongkongensis</name>
    <dbReference type="NCBI Taxonomy" id="178339"/>
    <lineage>
        <taxon>Bacteria</taxon>
        <taxon>Bacillati</taxon>
        <taxon>Actinomycetota</taxon>
        <taxon>Actinomycetes</taxon>
        <taxon>Actinomycetales</taxon>
        <taxon>Actinomycetaceae</taxon>
        <taxon>Pauljensenia</taxon>
    </lineage>
</organism>
<sequence length="380" mass="39965">MVTVFRYQVLRLLRDRILLVWTLGFPVVLSLIFMAQFSNLEKAYEATPMSFGVVQDDAYWAAPGLDAVVERVSSEDADPRLIMKVSHSTASEAEAAAKRGDTNGYLAVEDGGPVLHVSQKGNEAETTRVLRVVMDSYTQAAAEHRALAEAGAPPEQVAGAGADRSFTRPVSVTQNPVKPATRYYFALLAFASGMGTTVTMVAVQGIMASSPLGARRILAGLPRWQVLTATLTASWACVLVCLLIAFAFIAAVVGVDFGPHVGLCLVAIGAASLMSSAAGAALGSAGGAGIGVVSAITCLLSLFTGLYGPGAQSVANAVELNAPLLAQANPLWQASHCFYALLYYDSLEPFARSCAVLAGMTGLFLAIALIRARRMTHEHL</sequence>
<evidence type="ECO:0000256" key="5">
    <source>
        <dbReference type="SAM" id="Phobius"/>
    </source>
</evidence>
<dbReference type="Proteomes" id="UP000095214">
    <property type="component" value="Chromosome"/>
</dbReference>
<dbReference type="EMBL" id="CP017298">
    <property type="protein sequence ID" value="AOS47047.1"/>
    <property type="molecule type" value="Genomic_DNA"/>
</dbReference>
<feature type="transmembrane region" description="Helical" evidence="5">
    <location>
        <begin position="350"/>
        <end position="370"/>
    </location>
</feature>